<evidence type="ECO:0000313" key="12">
    <source>
        <dbReference type="Proteomes" id="UP001164718"/>
    </source>
</evidence>
<keyword evidence="5" id="KW-0346">Stress response</keyword>
<organism evidence="11 12">
    <name type="scientific">Fervidibacillus albus</name>
    <dbReference type="NCBI Taxonomy" id="2980026"/>
    <lineage>
        <taxon>Bacteria</taxon>
        <taxon>Bacillati</taxon>
        <taxon>Bacillota</taxon>
        <taxon>Bacilli</taxon>
        <taxon>Bacillales</taxon>
        <taxon>Bacillaceae</taxon>
        <taxon>Fervidibacillus</taxon>
    </lineage>
</organism>
<dbReference type="PROSITE" id="PS51195">
    <property type="entry name" value="Q_MOTIF"/>
    <property type="match status" value="1"/>
</dbReference>
<dbReference type="Pfam" id="PF00270">
    <property type="entry name" value="DEAD"/>
    <property type="match status" value="1"/>
</dbReference>
<keyword evidence="12" id="KW-1185">Reference proteome</keyword>
<keyword evidence="5" id="KW-0694">RNA-binding</keyword>
<evidence type="ECO:0000256" key="6">
    <source>
        <dbReference type="PROSITE-ProRule" id="PRU00552"/>
    </source>
</evidence>
<dbReference type="InterPro" id="IPR027417">
    <property type="entry name" value="P-loop_NTPase"/>
</dbReference>
<keyword evidence="4 5" id="KW-0067">ATP-binding</keyword>
<dbReference type="PANTHER" id="PTHR47963">
    <property type="entry name" value="DEAD-BOX ATP-DEPENDENT RNA HELICASE 47, MITOCHONDRIAL"/>
    <property type="match status" value="1"/>
</dbReference>
<dbReference type="GO" id="GO:0009409">
    <property type="term" value="P:response to cold"/>
    <property type="evidence" value="ECO:0007669"/>
    <property type="project" value="InterPro"/>
</dbReference>
<dbReference type="InterPro" id="IPR050547">
    <property type="entry name" value="DEAD_box_RNA_helicases"/>
</dbReference>
<evidence type="ECO:0000259" key="8">
    <source>
        <dbReference type="PROSITE" id="PS51192"/>
    </source>
</evidence>
<dbReference type="GO" id="GO:0005829">
    <property type="term" value="C:cytosol"/>
    <property type="evidence" value="ECO:0007669"/>
    <property type="project" value="TreeGrafter"/>
</dbReference>
<dbReference type="InterPro" id="IPR044742">
    <property type="entry name" value="DEAD/DEAH_RhlB"/>
</dbReference>
<evidence type="ECO:0000256" key="1">
    <source>
        <dbReference type="ARBA" id="ARBA00022741"/>
    </source>
</evidence>
<dbReference type="PROSITE" id="PS51192">
    <property type="entry name" value="HELICASE_ATP_BIND_1"/>
    <property type="match status" value="1"/>
</dbReference>
<gene>
    <name evidence="5" type="primary">cshB</name>
    <name evidence="11" type="ORF">OE104_03445</name>
</gene>
<dbReference type="SMART" id="SM00487">
    <property type="entry name" value="DEXDc"/>
    <property type="match status" value="1"/>
</dbReference>
<dbReference type="PROSITE" id="PS51194">
    <property type="entry name" value="HELICASE_CTER"/>
    <property type="match status" value="1"/>
</dbReference>
<evidence type="ECO:0000313" key="11">
    <source>
        <dbReference type="EMBL" id="WAA10398.1"/>
    </source>
</evidence>
<dbReference type="EMBL" id="CP106878">
    <property type="protein sequence ID" value="WAA10398.1"/>
    <property type="molecule type" value="Genomic_DNA"/>
</dbReference>
<accession>A0A9E8RWS8</accession>
<evidence type="ECO:0000256" key="5">
    <source>
        <dbReference type="HAMAP-Rule" id="MF_01494"/>
    </source>
</evidence>
<dbReference type="InterPro" id="IPR014001">
    <property type="entry name" value="Helicase_ATP-bd"/>
</dbReference>
<dbReference type="InterPro" id="IPR001650">
    <property type="entry name" value="Helicase_C-like"/>
</dbReference>
<dbReference type="GO" id="GO:0003724">
    <property type="term" value="F:RNA helicase activity"/>
    <property type="evidence" value="ECO:0007669"/>
    <property type="project" value="UniProtKB-UniRule"/>
</dbReference>
<evidence type="ECO:0000256" key="2">
    <source>
        <dbReference type="ARBA" id="ARBA00022801"/>
    </source>
</evidence>
<dbReference type="Gene3D" id="3.40.50.300">
    <property type="entry name" value="P-loop containing nucleotide triphosphate hydrolases"/>
    <property type="match status" value="2"/>
</dbReference>
<dbReference type="InterPro" id="IPR030881">
    <property type="entry name" value="CshB"/>
</dbReference>
<dbReference type="SMART" id="SM00490">
    <property type="entry name" value="HELICc"/>
    <property type="match status" value="1"/>
</dbReference>
<dbReference type="Proteomes" id="UP001164718">
    <property type="component" value="Chromosome"/>
</dbReference>
<comment type="similarity">
    <text evidence="5">Belongs to the DEAD box helicase family. CshB subfamily.</text>
</comment>
<reference evidence="11" key="1">
    <citation type="submission" date="2022-09" db="EMBL/GenBank/DDBJ databases">
        <title>Complete Genomes of Fervidibacillus albus and Fervidibacillus halotolerans isolated from tidal flat sediments.</title>
        <authorList>
            <person name="Kwon K.K."/>
            <person name="Yang S.-H."/>
            <person name="Park M.J."/>
            <person name="Oh H.-M."/>
        </authorList>
    </citation>
    <scope>NUCLEOTIDE SEQUENCE</scope>
    <source>
        <strain evidence="11">MEBiC13591</strain>
    </source>
</reference>
<dbReference type="CDD" id="cd18787">
    <property type="entry name" value="SF2_C_DEAD"/>
    <property type="match status" value="1"/>
</dbReference>
<keyword evidence="5" id="KW-0963">Cytoplasm</keyword>
<feature type="compositionally biased region" description="Basic residues" evidence="7">
    <location>
        <begin position="425"/>
        <end position="435"/>
    </location>
</feature>
<dbReference type="AlphaFoldDB" id="A0A9E8RWS8"/>
<dbReference type="GO" id="GO:0016787">
    <property type="term" value="F:hydrolase activity"/>
    <property type="evidence" value="ECO:0007669"/>
    <property type="project" value="UniProtKB-KW"/>
</dbReference>
<evidence type="ECO:0000256" key="4">
    <source>
        <dbReference type="ARBA" id="ARBA00022840"/>
    </source>
</evidence>
<feature type="domain" description="DEAD-box RNA helicase Q" evidence="10">
    <location>
        <begin position="4"/>
        <end position="32"/>
    </location>
</feature>
<feature type="domain" description="Helicase C-terminal" evidence="9">
    <location>
        <begin position="235"/>
        <end position="378"/>
    </location>
</feature>
<dbReference type="HAMAP" id="MF_01494">
    <property type="entry name" value="DEAD_helicase_CshB"/>
    <property type="match status" value="1"/>
</dbReference>
<dbReference type="Pfam" id="PF00271">
    <property type="entry name" value="Helicase_C"/>
    <property type="match status" value="1"/>
</dbReference>
<name>A0A9E8RWS8_9BACI</name>
<feature type="region of interest" description="Disordered" evidence="7">
    <location>
        <begin position="383"/>
        <end position="435"/>
    </location>
</feature>
<dbReference type="GO" id="GO:0005840">
    <property type="term" value="C:ribosome"/>
    <property type="evidence" value="ECO:0007669"/>
    <property type="project" value="TreeGrafter"/>
</dbReference>
<proteinExistence type="inferred from homology"/>
<evidence type="ECO:0000256" key="7">
    <source>
        <dbReference type="SAM" id="MobiDB-lite"/>
    </source>
</evidence>
<dbReference type="PANTHER" id="PTHR47963:SF1">
    <property type="entry name" value="DEAD-BOX ATP-DEPENDENT RNA HELICASE CSHB"/>
    <property type="match status" value="1"/>
</dbReference>
<comment type="subcellular location">
    <subcellularLocation>
        <location evidence="5">Cytoplasm</location>
    </subcellularLocation>
</comment>
<keyword evidence="1 5" id="KW-0547">Nucleotide-binding</keyword>
<dbReference type="GO" id="GO:0006401">
    <property type="term" value="P:RNA catabolic process"/>
    <property type="evidence" value="ECO:0007669"/>
    <property type="project" value="UniProtKB-UniRule"/>
</dbReference>
<dbReference type="GO" id="GO:0005524">
    <property type="term" value="F:ATP binding"/>
    <property type="evidence" value="ECO:0007669"/>
    <property type="project" value="UniProtKB-UniRule"/>
</dbReference>
<keyword evidence="2 5" id="KW-0378">Hydrolase</keyword>
<dbReference type="RefSeq" id="WP_275418183.1">
    <property type="nucleotide sequence ID" value="NZ_CP106878.1"/>
</dbReference>
<dbReference type="GO" id="GO:0033592">
    <property type="term" value="F:RNA strand annealing activity"/>
    <property type="evidence" value="ECO:0007669"/>
    <property type="project" value="TreeGrafter"/>
</dbReference>
<dbReference type="KEGG" id="faf:OE104_03445"/>
<evidence type="ECO:0000256" key="3">
    <source>
        <dbReference type="ARBA" id="ARBA00022806"/>
    </source>
</evidence>
<sequence>MTNNPFAKFQLKSYVLKQIERKPFQRPTEIQERVIPKVLAGKSLIGQSQTGTGKTHAFLLPILSKIDESVEEVQAVITVPTRELARQIYHMARELVEIDGKPKVTIRLFVGGTDKKRYIDGLKKQPQIVIGTPGRIFDLVKEEALFIHTANHFVVDEADLMLDLGFIDTVDQIAARMPKDLQMLVFSATIPKQMEPFLKKYMEQPEFVQVDPATTTPKKIRHCLLPLRHRNKIDLLFQLLKTYNPYLAIVFANTKKTVDELADALANKGMKVGVIHGDLTPRERKKMMNEMNDLKYQYIVATDLAARGIDIDGVSHVVHYELPSDLQFYIHRSGRTGRGSYEGVSTVLFDLKDEQKISKLEKMGITFDTIDLNNGEIVRIHDRNRREKRKRKPIEEKTNVKAIKRPKKVKPGYKKKWKEEMEKLNRKHKRKNRLK</sequence>
<dbReference type="EC" id="3.6.4.13" evidence="5"/>
<comment type="function">
    <text evidence="5">Probable DEAD-box RNA helicase. May work in conjunction with the cold shock proteins to ensure proper initiation of transcription at low and optimal temperatures.</text>
</comment>
<evidence type="ECO:0000259" key="10">
    <source>
        <dbReference type="PROSITE" id="PS51195"/>
    </source>
</evidence>
<feature type="domain" description="Helicase ATP-binding" evidence="8">
    <location>
        <begin position="35"/>
        <end position="208"/>
    </location>
</feature>
<keyword evidence="3 5" id="KW-0347">Helicase</keyword>
<feature type="short sequence motif" description="Q motif" evidence="6">
    <location>
        <begin position="4"/>
        <end position="32"/>
    </location>
</feature>
<dbReference type="CDD" id="cd00268">
    <property type="entry name" value="DEADc"/>
    <property type="match status" value="1"/>
</dbReference>
<comment type="catalytic activity">
    <reaction evidence="5">
        <text>ATP + H2O = ADP + phosphate + H(+)</text>
        <dbReference type="Rhea" id="RHEA:13065"/>
        <dbReference type="ChEBI" id="CHEBI:15377"/>
        <dbReference type="ChEBI" id="CHEBI:15378"/>
        <dbReference type="ChEBI" id="CHEBI:30616"/>
        <dbReference type="ChEBI" id="CHEBI:43474"/>
        <dbReference type="ChEBI" id="CHEBI:456216"/>
        <dbReference type="EC" id="3.6.4.13"/>
    </reaction>
</comment>
<feature type="compositionally biased region" description="Basic residues" evidence="7">
    <location>
        <begin position="402"/>
        <end position="416"/>
    </location>
</feature>
<dbReference type="SUPFAM" id="SSF52540">
    <property type="entry name" value="P-loop containing nucleoside triphosphate hydrolases"/>
    <property type="match status" value="1"/>
</dbReference>
<dbReference type="InterPro" id="IPR014014">
    <property type="entry name" value="RNA_helicase_DEAD_Q_motif"/>
</dbReference>
<evidence type="ECO:0000259" key="9">
    <source>
        <dbReference type="PROSITE" id="PS51194"/>
    </source>
</evidence>
<protein>
    <recommendedName>
        <fullName evidence="5">DEAD-box ATP-dependent RNA helicase CshB</fullName>
        <ecNumber evidence="5">3.6.4.13</ecNumber>
    </recommendedName>
</protein>
<dbReference type="InterPro" id="IPR011545">
    <property type="entry name" value="DEAD/DEAH_box_helicase_dom"/>
</dbReference>